<comment type="caution">
    <text evidence="3">The sequence shown here is derived from an EMBL/GenBank/DDBJ whole genome shotgun (WGS) entry which is preliminary data.</text>
</comment>
<gene>
    <name evidence="3" type="ORF">AGERDE_LOCUS8347</name>
</gene>
<name>A0A9N9C1M0_9GLOM</name>
<evidence type="ECO:0000259" key="2">
    <source>
        <dbReference type="PROSITE" id="PS50118"/>
    </source>
</evidence>
<dbReference type="Gene3D" id="1.10.30.10">
    <property type="entry name" value="High mobility group box domain"/>
    <property type="match status" value="1"/>
</dbReference>
<accession>A0A9N9C1M0</accession>
<evidence type="ECO:0000256" key="1">
    <source>
        <dbReference type="PROSITE-ProRule" id="PRU00267"/>
    </source>
</evidence>
<dbReference type="AlphaFoldDB" id="A0A9N9C1M0"/>
<dbReference type="PROSITE" id="PS50118">
    <property type="entry name" value="HMG_BOX_2"/>
    <property type="match status" value="1"/>
</dbReference>
<dbReference type="SUPFAM" id="SSF47095">
    <property type="entry name" value="HMG-box"/>
    <property type="match status" value="1"/>
</dbReference>
<dbReference type="EMBL" id="CAJVPL010001740">
    <property type="protein sequence ID" value="CAG8585592.1"/>
    <property type="molecule type" value="Genomic_DNA"/>
</dbReference>
<keyword evidence="1" id="KW-0539">Nucleus</keyword>
<reference evidence="3" key="1">
    <citation type="submission" date="2021-06" db="EMBL/GenBank/DDBJ databases">
        <authorList>
            <person name="Kallberg Y."/>
            <person name="Tangrot J."/>
            <person name="Rosling A."/>
        </authorList>
    </citation>
    <scope>NUCLEOTIDE SEQUENCE</scope>
    <source>
        <strain evidence="3">MT106</strain>
    </source>
</reference>
<keyword evidence="1" id="KW-0238">DNA-binding</keyword>
<feature type="domain" description="HMG box" evidence="2">
    <location>
        <begin position="78"/>
        <end position="146"/>
    </location>
</feature>
<evidence type="ECO:0000313" key="3">
    <source>
        <dbReference type="EMBL" id="CAG8585592.1"/>
    </source>
</evidence>
<keyword evidence="4" id="KW-1185">Reference proteome</keyword>
<organism evidence="3 4">
    <name type="scientific">Ambispora gerdemannii</name>
    <dbReference type="NCBI Taxonomy" id="144530"/>
    <lineage>
        <taxon>Eukaryota</taxon>
        <taxon>Fungi</taxon>
        <taxon>Fungi incertae sedis</taxon>
        <taxon>Mucoromycota</taxon>
        <taxon>Glomeromycotina</taxon>
        <taxon>Glomeromycetes</taxon>
        <taxon>Archaeosporales</taxon>
        <taxon>Ambisporaceae</taxon>
        <taxon>Ambispora</taxon>
    </lineage>
</organism>
<dbReference type="GO" id="GO:0005634">
    <property type="term" value="C:nucleus"/>
    <property type="evidence" value="ECO:0007669"/>
    <property type="project" value="UniProtKB-UniRule"/>
</dbReference>
<protein>
    <submittedName>
        <fullName evidence="3">2489_t:CDS:1</fullName>
    </submittedName>
</protein>
<evidence type="ECO:0000313" key="4">
    <source>
        <dbReference type="Proteomes" id="UP000789831"/>
    </source>
</evidence>
<dbReference type="OrthoDB" id="6247875at2759"/>
<dbReference type="Proteomes" id="UP000789831">
    <property type="component" value="Unassembled WGS sequence"/>
</dbReference>
<proteinExistence type="predicted"/>
<feature type="DNA-binding region" description="HMG box" evidence="1">
    <location>
        <begin position="78"/>
        <end position="146"/>
    </location>
</feature>
<dbReference type="InterPro" id="IPR009071">
    <property type="entry name" value="HMG_box_dom"/>
</dbReference>
<dbReference type="GO" id="GO:0003677">
    <property type="term" value="F:DNA binding"/>
    <property type="evidence" value="ECO:0007669"/>
    <property type="project" value="UniProtKB-UniRule"/>
</dbReference>
<sequence>MGKSNKNSLSVKNASREIKQSLPKIKTRSIEKVAAKTENKQNIITLPTDFDPEIVYTPRFGLAQLIYTTNKARISSKPPRPLNSYFLLKKCLLLELWERELKPTMPATCILARELWANAPSEAKKIYEELANQAQAWHQKTYPNYVFKPKKKAQCKNKPFPEGNSSGMLTTFALEPRPLSTPTFISETETTEDEFSKIFEPYETFESVSTVAVATKESFAYPPTFPTDPVDLLDFKFRKMRLDSQGSLLGEKNIDKLHNVFLTELPPVLNIFNCLNSTSNDIDFHNELSVSQFNYPDIESVFLGVSDGNEFNTGGT</sequence>
<dbReference type="InterPro" id="IPR036910">
    <property type="entry name" value="HMG_box_dom_sf"/>
</dbReference>